<dbReference type="CDD" id="cd00056">
    <property type="entry name" value="ENDO3c"/>
    <property type="match status" value="1"/>
</dbReference>
<feature type="compositionally biased region" description="Basic residues" evidence="1">
    <location>
        <begin position="115"/>
        <end position="135"/>
    </location>
</feature>
<gene>
    <name evidence="3" type="ORF">Q9L58_007149</name>
</gene>
<dbReference type="EMBL" id="JBBBZM010000108">
    <property type="protein sequence ID" value="KAL0633966.1"/>
    <property type="molecule type" value="Genomic_DNA"/>
</dbReference>
<evidence type="ECO:0000313" key="3">
    <source>
        <dbReference type="EMBL" id="KAL0633966.1"/>
    </source>
</evidence>
<feature type="region of interest" description="Disordered" evidence="1">
    <location>
        <begin position="65"/>
        <end position="143"/>
    </location>
</feature>
<comment type="caution">
    <text evidence="3">The sequence shown here is derived from an EMBL/GenBank/DDBJ whole genome shotgun (WGS) entry which is preliminary data.</text>
</comment>
<dbReference type="PANTHER" id="PTHR47203">
    <property type="match status" value="1"/>
</dbReference>
<feature type="region of interest" description="Disordered" evidence="1">
    <location>
        <begin position="430"/>
        <end position="463"/>
    </location>
</feature>
<name>A0ABR3GDB0_9PEZI</name>
<organism evidence="3 4">
    <name type="scientific">Discina gigas</name>
    <dbReference type="NCBI Taxonomy" id="1032678"/>
    <lineage>
        <taxon>Eukaryota</taxon>
        <taxon>Fungi</taxon>
        <taxon>Dikarya</taxon>
        <taxon>Ascomycota</taxon>
        <taxon>Pezizomycotina</taxon>
        <taxon>Pezizomycetes</taxon>
        <taxon>Pezizales</taxon>
        <taxon>Discinaceae</taxon>
        <taxon>Discina</taxon>
    </lineage>
</organism>
<dbReference type="PANTHER" id="PTHR47203:SF1">
    <property type="entry name" value="HYPOTHETICAL BASE EXCISION DNA REPAIR PROTEIN (EUROFUNG)"/>
    <property type="match status" value="1"/>
</dbReference>
<keyword evidence="4" id="KW-1185">Reference proteome</keyword>
<evidence type="ECO:0000313" key="4">
    <source>
        <dbReference type="Proteomes" id="UP001447188"/>
    </source>
</evidence>
<reference evidence="3 4" key="1">
    <citation type="submission" date="2024-02" db="EMBL/GenBank/DDBJ databases">
        <title>Discinaceae phylogenomics.</title>
        <authorList>
            <person name="Dirks A.C."/>
            <person name="James T.Y."/>
        </authorList>
    </citation>
    <scope>NUCLEOTIDE SEQUENCE [LARGE SCALE GENOMIC DNA]</scope>
    <source>
        <strain evidence="3 4">ACD0624</strain>
    </source>
</reference>
<accession>A0ABR3GDB0</accession>
<protein>
    <recommendedName>
        <fullName evidence="2">HhH-GPD domain-containing protein</fullName>
    </recommendedName>
</protein>
<dbReference type="Pfam" id="PF00730">
    <property type="entry name" value="HhH-GPD"/>
    <property type="match status" value="1"/>
</dbReference>
<feature type="compositionally biased region" description="Basic and acidic residues" evidence="1">
    <location>
        <begin position="306"/>
        <end position="323"/>
    </location>
</feature>
<dbReference type="InterPro" id="IPR011257">
    <property type="entry name" value="DNA_glycosylase"/>
</dbReference>
<feature type="region of interest" description="Disordered" evidence="1">
    <location>
        <begin position="306"/>
        <end position="326"/>
    </location>
</feature>
<dbReference type="Gene3D" id="1.10.340.30">
    <property type="entry name" value="Hypothetical protein, domain 2"/>
    <property type="match status" value="1"/>
</dbReference>
<dbReference type="SMART" id="SM00478">
    <property type="entry name" value="ENDO3c"/>
    <property type="match status" value="1"/>
</dbReference>
<evidence type="ECO:0000259" key="2">
    <source>
        <dbReference type="SMART" id="SM00478"/>
    </source>
</evidence>
<dbReference type="Proteomes" id="UP001447188">
    <property type="component" value="Unassembled WGS sequence"/>
</dbReference>
<feature type="domain" description="HhH-GPD" evidence="2">
    <location>
        <begin position="201"/>
        <end position="423"/>
    </location>
</feature>
<feature type="region of interest" description="Disordered" evidence="1">
    <location>
        <begin position="1"/>
        <end position="40"/>
    </location>
</feature>
<dbReference type="SUPFAM" id="SSF48150">
    <property type="entry name" value="DNA-glycosylase"/>
    <property type="match status" value="1"/>
</dbReference>
<proteinExistence type="predicted"/>
<evidence type="ECO:0000256" key="1">
    <source>
        <dbReference type="SAM" id="MobiDB-lite"/>
    </source>
</evidence>
<dbReference type="InterPro" id="IPR003265">
    <property type="entry name" value="HhH-GPD_domain"/>
</dbReference>
<sequence length="519" mass="56986">MSTRELRPRAPKIADTLKPTADTPKLAVKNKGGPRKTGAVVATEQEAIGKDFSLENESTIILRPVASLPSQGEGPSISHKLLAPPAEEEDTKDEYHASSSELSSPSHKGGPLSTKKPKARTKKQTTKSPLKKKDKLKYPPGITPYPELKHPTLEECVEVAALLTAAHGPAIRPETVPKPDNSVSGCGEVPSVIDALARTVLSANTSNTNSSRAFKGLLDAFGIIPHALETSPDEIEAVSEDGQTKIQMARKIGEGSVNWDNVRRAPMKIVVEAIKTGGMAATKAKHIKGILDAAWEDGRELKKVKQEEEGIEMKDHGEKLKKDDEEEERDVSLEYLRDMGDDEVMAKLMSFEGVGCKTASCVAMFCLGRSKFPVDTHVWRISKYLSWVPAKATREDTYHHLDTRIPNDLKYSLHCLLIRHGRTCKHCKAGPQAAATPVGKGSKKRLRSDKGKKEDDIESEEPPVKKMKLKKVWVGTGMMKEVVVEVPDDGIEQGPEEESLEACVLEQLITKRMRKPKRS</sequence>